<dbReference type="eggNOG" id="ENOG502RXSI">
    <property type="taxonomic scope" value="Eukaryota"/>
</dbReference>
<dbReference type="HOGENOM" id="CLU_934918_0_0_1"/>
<feature type="domain" description="SNRNP25 ubiquitin-like" evidence="2">
    <location>
        <begin position="66"/>
        <end position="129"/>
    </location>
</feature>
<dbReference type="STRING" id="109376.A0A0D3EAL4"/>
<dbReference type="SUPFAM" id="SSF54236">
    <property type="entry name" value="Ubiquitin-like"/>
    <property type="match status" value="1"/>
</dbReference>
<feature type="region of interest" description="Disordered" evidence="1">
    <location>
        <begin position="237"/>
        <end position="260"/>
    </location>
</feature>
<dbReference type="InterPro" id="IPR040610">
    <property type="entry name" value="SNRNP25_ubiquitin"/>
</dbReference>
<organism evidence="3 4">
    <name type="scientific">Brassica oleracea var. oleracea</name>
    <dbReference type="NCBI Taxonomy" id="109376"/>
    <lineage>
        <taxon>Eukaryota</taxon>
        <taxon>Viridiplantae</taxon>
        <taxon>Streptophyta</taxon>
        <taxon>Embryophyta</taxon>
        <taxon>Tracheophyta</taxon>
        <taxon>Spermatophyta</taxon>
        <taxon>Magnoliopsida</taxon>
        <taxon>eudicotyledons</taxon>
        <taxon>Gunneridae</taxon>
        <taxon>Pentapetalae</taxon>
        <taxon>rosids</taxon>
        <taxon>malvids</taxon>
        <taxon>Brassicales</taxon>
        <taxon>Brassicaceae</taxon>
        <taxon>Brassiceae</taxon>
        <taxon>Brassica</taxon>
    </lineage>
</organism>
<evidence type="ECO:0000313" key="3">
    <source>
        <dbReference type="EnsemblPlants" id="Bo9g111010.1"/>
    </source>
</evidence>
<reference evidence="3" key="2">
    <citation type="submission" date="2015-03" db="UniProtKB">
        <authorList>
            <consortium name="EnsemblPlants"/>
        </authorList>
    </citation>
    <scope>IDENTIFICATION</scope>
</reference>
<dbReference type="Pfam" id="PF18036">
    <property type="entry name" value="Ubiquitin_4"/>
    <property type="match status" value="1"/>
</dbReference>
<protein>
    <recommendedName>
        <fullName evidence="2">SNRNP25 ubiquitin-like domain-containing protein</fullName>
    </recommendedName>
</protein>
<proteinExistence type="predicted"/>
<reference evidence="3 4" key="1">
    <citation type="journal article" date="2014" name="Genome Biol.">
        <title>Transcriptome and methylome profiling reveals relics of genome dominance in the mesopolyploid Brassica oleracea.</title>
        <authorList>
            <person name="Parkin I.A."/>
            <person name="Koh C."/>
            <person name="Tang H."/>
            <person name="Robinson S.J."/>
            <person name="Kagale S."/>
            <person name="Clarke W.E."/>
            <person name="Town C.D."/>
            <person name="Nixon J."/>
            <person name="Krishnakumar V."/>
            <person name="Bidwell S.L."/>
            <person name="Denoeud F."/>
            <person name="Belcram H."/>
            <person name="Links M.G."/>
            <person name="Just J."/>
            <person name="Clarke C."/>
            <person name="Bender T."/>
            <person name="Huebert T."/>
            <person name="Mason A.S."/>
            <person name="Pires J.C."/>
            <person name="Barker G."/>
            <person name="Moore J."/>
            <person name="Walley P.G."/>
            <person name="Manoli S."/>
            <person name="Batley J."/>
            <person name="Edwards D."/>
            <person name="Nelson M.N."/>
            <person name="Wang X."/>
            <person name="Paterson A.H."/>
            <person name="King G."/>
            <person name="Bancroft I."/>
            <person name="Chalhoub B."/>
            <person name="Sharpe A.G."/>
        </authorList>
    </citation>
    <scope>NUCLEOTIDE SEQUENCE</scope>
    <source>
        <strain evidence="3 4">cv. TO1000</strain>
    </source>
</reference>
<dbReference type="PANTHER" id="PTHR14942:SF0">
    <property type="entry name" value="U11_U12 SMALL NUCLEAR RIBONUCLEOPROTEIN 25 KDA PROTEIN"/>
    <property type="match status" value="1"/>
</dbReference>
<dbReference type="AlphaFoldDB" id="A0A0D3EAL4"/>
<dbReference type="InterPro" id="IPR039690">
    <property type="entry name" value="SNRNP25"/>
</dbReference>
<dbReference type="InterPro" id="IPR029071">
    <property type="entry name" value="Ubiquitin-like_domsf"/>
</dbReference>
<evidence type="ECO:0000259" key="2">
    <source>
        <dbReference type="Pfam" id="PF18036"/>
    </source>
</evidence>
<dbReference type="PANTHER" id="PTHR14942">
    <property type="entry name" value="U11/U12 SMALL NUCLEAR RIBONUCLEOPROTEIN 25 KDA PROTEIN"/>
    <property type="match status" value="1"/>
</dbReference>
<name>A0A0D3EAL4_BRAOL</name>
<sequence length="298" mass="33063">MESGEIVGIGDYDVETKREKRRSLLSQLLADPILADVPRNPALWDVVTSALKKEALCDSPLSNSTAPPWDLKNLIKKRVNEMEQANMGQRHISWKHVWSNFCLSCNNEKLLDDDAVLQDIGVQNKSQVHPYRICSICDEEGSGKTLEEEEASSLLLTPQDLLDSSSRFPVMKVLVICNGEKMGLPLGLLTMEVLEEPLLYFGHSEIIILSLITRNDGPKSSVVNHGVCDANSVVEGGRGEAIEPSNSSDDRRSTSEVAPQKEVVSFGKRHELTNNYRSVALVNVKLLLPPPYPFHYQG</sequence>
<dbReference type="EnsemblPlants" id="Bo9g111010.1">
    <property type="protein sequence ID" value="Bo9g111010.1"/>
    <property type="gene ID" value="Bo9g111010"/>
</dbReference>
<dbReference type="Proteomes" id="UP000032141">
    <property type="component" value="Chromosome C9"/>
</dbReference>
<dbReference type="CDD" id="cd17058">
    <property type="entry name" value="Ubl_SNRNP25"/>
    <property type="match status" value="1"/>
</dbReference>
<dbReference type="OMA" id="HELTNNY"/>
<evidence type="ECO:0000256" key="1">
    <source>
        <dbReference type="SAM" id="MobiDB-lite"/>
    </source>
</evidence>
<evidence type="ECO:0000313" key="4">
    <source>
        <dbReference type="Proteomes" id="UP000032141"/>
    </source>
</evidence>
<dbReference type="GO" id="GO:0000398">
    <property type="term" value="P:mRNA splicing, via spliceosome"/>
    <property type="evidence" value="ECO:0007669"/>
    <property type="project" value="InterPro"/>
</dbReference>
<accession>A0A0D3EAL4</accession>
<dbReference type="Gene3D" id="3.10.20.90">
    <property type="entry name" value="Phosphatidylinositol 3-kinase Catalytic Subunit, Chain A, domain 1"/>
    <property type="match status" value="1"/>
</dbReference>
<dbReference type="Gramene" id="Bo9g111010.1">
    <property type="protein sequence ID" value="Bo9g111010.1"/>
    <property type="gene ID" value="Bo9g111010"/>
</dbReference>
<keyword evidence="4" id="KW-1185">Reference proteome</keyword>